<feature type="compositionally biased region" description="Pro residues" evidence="1">
    <location>
        <begin position="37"/>
        <end position="56"/>
    </location>
</feature>
<feature type="compositionally biased region" description="Pro residues" evidence="1">
    <location>
        <begin position="1"/>
        <end position="10"/>
    </location>
</feature>
<sequence length="488" mass="53567">MPQPLQPQPPQQQQQQQPQSQPQPPQPQPQQKQQPLQPQPQPLQPQPLQPLQPLQPQPQQQRQPGACVVRPSMIACNGAAANVAAAFPASATAARSESAPPSAASRPGSLAGSATFPVAVLQAALPATPTAVPVAVAAPATPASAVPVAATLPTPPTFTPHASHASGTAAAHMPEFVDPFQEQREPGRFRSPCARSLPAQIFSQANGRASRPLSRPKSPKHEELYVDAAARRERHQGRLAASMHMRQQWEAEQQNRWEFQRMTWQASYKGPQDPRSHAERELELLRKRQSWQQSFHTQQALREQQELRECTFRPDTSRSGSSFRATRQGSSSQMTFPEDSRRASSRSSSRGHSPRDSVVDLVALYEKQVQVLRRLSEICADPGGDCGPHTTRPEELVAVAAEGPERLRRELRLYRRQLEQVHVLERLDMTALELPAERLQALIALGFKLGLAEELRGKLPQPGPVDVPDGEPRSLSTQDELLSASSPG</sequence>
<organism evidence="2 3">
    <name type="scientific">Effrenium voratum</name>
    <dbReference type="NCBI Taxonomy" id="2562239"/>
    <lineage>
        <taxon>Eukaryota</taxon>
        <taxon>Sar</taxon>
        <taxon>Alveolata</taxon>
        <taxon>Dinophyceae</taxon>
        <taxon>Suessiales</taxon>
        <taxon>Symbiodiniaceae</taxon>
        <taxon>Effrenium</taxon>
    </lineage>
</organism>
<feature type="region of interest" description="Disordered" evidence="1">
    <location>
        <begin position="295"/>
        <end position="355"/>
    </location>
</feature>
<dbReference type="AlphaFoldDB" id="A0AA36HV48"/>
<accession>A0AA36HV48</accession>
<feature type="compositionally biased region" description="Polar residues" evidence="1">
    <location>
        <begin position="474"/>
        <end position="488"/>
    </location>
</feature>
<feature type="region of interest" description="Disordered" evidence="1">
    <location>
        <begin position="458"/>
        <end position="488"/>
    </location>
</feature>
<evidence type="ECO:0000313" key="2">
    <source>
        <dbReference type="EMBL" id="CAJ1375919.1"/>
    </source>
</evidence>
<feature type="compositionally biased region" description="Polar residues" evidence="1">
    <location>
        <begin position="317"/>
        <end position="335"/>
    </location>
</feature>
<feature type="compositionally biased region" description="Basic and acidic residues" evidence="1">
    <location>
        <begin position="303"/>
        <end position="316"/>
    </location>
</feature>
<evidence type="ECO:0000256" key="1">
    <source>
        <dbReference type="SAM" id="MobiDB-lite"/>
    </source>
</evidence>
<feature type="compositionally biased region" description="Low complexity" evidence="1">
    <location>
        <begin position="11"/>
        <end position="20"/>
    </location>
</feature>
<dbReference type="EMBL" id="CAUJNA010000347">
    <property type="protein sequence ID" value="CAJ1375919.1"/>
    <property type="molecule type" value="Genomic_DNA"/>
</dbReference>
<feature type="region of interest" description="Disordered" evidence="1">
    <location>
        <begin position="1"/>
        <end position="66"/>
    </location>
</feature>
<feature type="region of interest" description="Disordered" evidence="1">
    <location>
        <begin position="201"/>
        <end position="221"/>
    </location>
</feature>
<evidence type="ECO:0000313" key="3">
    <source>
        <dbReference type="Proteomes" id="UP001178507"/>
    </source>
</evidence>
<keyword evidence="3" id="KW-1185">Reference proteome</keyword>
<gene>
    <name evidence="2" type="ORF">EVOR1521_LOCUS5100</name>
</gene>
<dbReference type="Proteomes" id="UP001178507">
    <property type="component" value="Unassembled WGS sequence"/>
</dbReference>
<reference evidence="2" key="1">
    <citation type="submission" date="2023-08" db="EMBL/GenBank/DDBJ databases">
        <authorList>
            <person name="Chen Y."/>
            <person name="Shah S."/>
            <person name="Dougan E. K."/>
            <person name="Thang M."/>
            <person name="Chan C."/>
        </authorList>
    </citation>
    <scope>NUCLEOTIDE SEQUENCE</scope>
</reference>
<name>A0AA36HV48_9DINO</name>
<comment type="caution">
    <text evidence="2">The sequence shown here is derived from an EMBL/GenBank/DDBJ whole genome shotgun (WGS) entry which is preliminary data.</text>
</comment>
<protein>
    <submittedName>
        <fullName evidence="2">Uncharacterized protein</fullName>
    </submittedName>
</protein>
<proteinExistence type="predicted"/>